<dbReference type="OrthoDB" id="5979581at2759"/>
<dbReference type="EMBL" id="JAACJJ010000044">
    <property type="protein sequence ID" value="KAF5314371.1"/>
    <property type="molecule type" value="Genomic_DNA"/>
</dbReference>
<keyword evidence="2" id="KW-1185">Reference proteome</keyword>
<proteinExistence type="predicted"/>
<dbReference type="Gene3D" id="1.10.510.10">
    <property type="entry name" value="Transferase(Phosphotransferase) domain 1"/>
    <property type="match status" value="1"/>
</dbReference>
<dbReference type="SUPFAM" id="SSF56112">
    <property type="entry name" value="Protein kinase-like (PK-like)"/>
    <property type="match status" value="1"/>
</dbReference>
<organism evidence="1 2">
    <name type="scientific">Psilocybe cf. subviscida</name>
    <dbReference type="NCBI Taxonomy" id="2480587"/>
    <lineage>
        <taxon>Eukaryota</taxon>
        <taxon>Fungi</taxon>
        <taxon>Dikarya</taxon>
        <taxon>Basidiomycota</taxon>
        <taxon>Agaricomycotina</taxon>
        <taxon>Agaricomycetes</taxon>
        <taxon>Agaricomycetidae</taxon>
        <taxon>Agaricales</taxon>
        <taxon>Agaricineae</taxon>
        <taxon>Strophariaceae</taxon>
        <taxon>Psilocybe</taxon>
    </lineage>
</organism>
<dbReference type="Proteomes" id="UP000567179">
    <property type="component" value="Unassembled WGS sequence"/>
</dbReference>
<evidence type="ECO:0000313" key="1">
    <source>
        <dbReference type="EMBL" id="KAF5314371.1"/>
    </source>
</evidence>
<name>A0A8H5B138_9AGAR</name>
<accession>A0A8H5B138</accession>
<dbReference type="AlphaFoldDB" id="A0A8H5B138"/>
<dbReference type="InterPro" id="IPR011009">
    <property type="entry name" value="Kinase-like_dom_sf"/>
</dbReference>
<evidence type="ECO:0008006" key="3">
    <source>
        <dbReference type="Google" id="ProtNLM"/>
    </source>
</evidence>
<comment type="caution">
    <text evidence="1">The sequence shown here is derived from an EMBL/GenBank/DDBJ whole genome shotgun (WGS) entry which is preliminary data.</text>
</comment>
<sequence length="203" mass="23270">MFVHKGVQDMPHNALVLSSIPGGRLLAMGDFRRTVAGSWMIRNDDDLREVIRDVYPHLMPLRKRILRDVLKGLVHDLHYQRIGVPSPMTTTAIERELELNPPRRHSWEASYNPKRVSSAVTQDLPVQSDDAVDTYYIMDLSDAQLMPERGIQKYGGVNPLACISPPEVSLKGPWNEKLDIWQFGCLVYQILSQQELFYFFAYA</sequence>
<protein>
    <recommendedName>
        <fullName evidence="3">Protein kinase domain-containing protein</fullName>
    </recommendedName>
</protein>
<reference evidence="1 2" key="1">
    <citation type="journal article" date="2020" name="ISME J.">
        <title>Uncovering the hidden diversity of litter-decomposition mechanisms in mushroom-forming fungi.</title>
        <authorList>
            <person name="Floudas D."/>
            <person name="Bentzer J."/>
            <person name="Ahren D."/>
            <person name="Johansson T."/>
            <person name="Persson P."/>
            <person name="Tunlid A."/>
        </authorList>
    </citation>
    <scope>NUCLEOTIDE SEQUENCE [LARGE SCALE GENOMIC DNA]</scope>
    <source>
        <strain evidence="1 2">CBS 101986</strain>
    </source>
</reference>
<gene>
    <name evidence="1" type="ORF">D9619_011897</name>
</gene>
<evidence type="ECO:0000313" key="2">
    <source>
        <dbReference type="Proteomes" id="UP000567179"/>
    </source>
</evidence>